<gene>
    <name evidence="8" type="ORF">TrVE_jg13845</name>
</gene>
<dbReference type="Gene3D" id="3.30.230.40">
    <property type="entry name" value="Imidazole glycerol phosphate dehydratase, domain 1"/>
    <property type="match status" value="2"/>
</dbReference>
<dbReference type="InterPro" id="IPR038494">
    <property type="entry name" value="IGPD_sf"/>
</dbReference>
<comment type="catalytic activity">
    <reaction evidence="1">
        <text>D-erythro-1-(imidazol-4-yl)glycerol 3-phosphate = 3-(imidazol-4-yl)-2-oxopropyl phosphate + H2O</text>
        <dbReference type="Rhea" id="RHEA:11040"/>
        <dbReference type="ChEBI" id="CHEBI:15377"/>
        <dbReference type="ChEBI" id="CHEBI:57766"/>
        <dbReference type="ChEBI" id="CHEBI:58278"/>
        <dbReference type="EC" id="4.2.1.19"/>
    </reaction>
</comment>
<reference evidence="9" key="1">
    <citation type="journal article" date="2023" name="Commun. Biol.">
        <title>Genome analysis of Parmales, the sister group of diatoms, reveals the evolutionary specialization of diatoms from phago-mixotrophs to photoautotrophs.</title>
        <authorList>
            <person name="Ban H."/>
            <person name="Sato S."/>
            <person name="Yoshikawa S."/>
            <person name="Yamada K."/>
            <person name="Nakamura Y."/>
            <person name="Ichinomiya M."/>
            <person name="Sato N."/>
            <person name="Blanc-Mathieu R."/>
            <person name="Endo H."/>
            <person name="Kuwata A."/>
            <person name="Ogata H."/>
        </authorList>
    </citation>
    <scope>NUCLEOTIDE SEQUENCE [LARGE SCALE GENOMIC DNA]</scope>
    <source>
        <strain evidence="9">NIES 3699</strain>
    </source>
</reference>
<sequence>MANFVDTISVSAHDKSKVEPEGWKSQISTGLGFFDHMLDQIQSHGLISLSCTTPGFLLDSSADSSSSSSSSTSTVDASTADASALSKQKMINRNENSNVQKQISNIIGNKLGTSLASLINTQTMCASSTFYCPLDESLVKCVLIPSESPELIFDVLTKEGGLGKFNRRKVGTWRVENVKGFFECLSKACNLSITFTLVRGSNSHHIIESSFKSYDLMHR</sequence>
<dbReference type="EMBL" id="BRXX01000474">
    <property type="protein sequence ID" value="GMI13674.1"/>
    <property type="molecule type" value="Genomic_DNA"/>
</dbReference>
<dbReference type="GO" id="GO:0004424">
    <property type="term" value="F:imidazoleglycerol-phosphate dehydratase activity"/>
    <property type="evidence" value="ECO:0007669"/>
    <property type="project" value="UniProtKB-EC"/>
</dbReference>
<evidence type="ECO:0000256" key="1">
    <source>
        <dbReference type="ARBA" id="ARBA00001723"/>
    </source>
</evidence>
<keyword evidence="7" id="KW-0456">Lyase</keyword>
<dbReference type="EC" id="4.2.1.19" evidence="4"/>
<protein>
    <recommendedName>
        <fullName evidence="4">imidazoleglycerol-phosphate dehydratase</fullName>
        <ecNumber evidence="4">4.2.1.19</ecNumber>
    </recommendedName>
</protein>
<dbReference type="PROSITE" id="PS00955">
    <property type="entry name" value="IGP_DEHYDRATASE_2"/>
    <property type="match status" value="1"/>
</dbReference>
<dbReference type="Pfam" id="PF00475">
    <property type="entry name" value="IGPD"/>
    <property type="match status" value="1"/>
</dbReference>
<dbReference type="InterPro" id="IPR020568">
    <property type="entry name" value="Ribosomal_Su5_D2-typ_SF"/>
</dbReference>
<organism evidence="8 9">
    <name type="scientific">Triparma verrucosa</name>
    <dbReference type="NCBI Taxonomy" id="1606542"/>
    <lineage>
        <taxon>Eukaryota</taxon>
        <taxon>Sar</taxon>
        <taxon>Stramenopiles</taxon>
        <taxon>Ochrophyta</taxon>
        <taxon>Bolidophyceae</taxon>
        <taxon>Parmales</taxon>
        <taxon>Triparmaceae</taxon>
        <taxon>Triparma</taxon>
    </lineage>
</organism>
<name>A0A9W7FJJ5_9STRA</name>
<evidence type="ECO:0000256" key="5">
    <source>
        <dbReference type="ARBA" id="ARBA00022605"/>
    </source>
</evidence>
<dbReference type="Proteomes" id="UP001165160">
    <property type="component" value="Unassembled WGS sequence"/>
</dbReference>
<comment type="pathway">
    <text evidence="2">Amino-acid biosynthesis; L-histidine biosynthesis; L-histidine from 5-phospho-alpha-D-ribose 1-diphosphate: step 6/9.</text>
</comment>
<dbReference type="AlphaFoldDB" id="A0A9W7FJJ5"/>
<keyword evidence="6" id="KW-0368">Histidine biosynthesis</keyword>
<proteinExistence type="inferred from homology"/>
<evidence type="ECO:0000256" key="4">
    <source>
        <dbReference type="ARBA" id="ARBA00012075"/>
    </source>
</evidence>
<keyword evidence="5" id="KW-0028">Amino-acid biosynthesis</keyword>
<dbReference type="InterPro" id="IPR000807">
    <property type="entry name" value="ImidazoleglycerolP_deHydtase"/>
</dbReference>
<dbReference type="PANTHER" id="PTHR23133:SF2">
    <property type="entry name" value="IMIDAZOLEGLYCEROL-PHOSPHATE DEHYDRATASE"/>
    <property type="match status" value="1"/>
</dbReference>
<dbReference type="InterPro" id="IPR020565">
    <property type="entry name" value="ImidazoleglycerP_deHydtase_CS"/>
</dbReference>
<dbReference type="PANTHER" id="PTHR23133">
    <property type="entry name" value="IMIDAZOLEGLYCEROL-PHOSPHATE DEHYDRATASE HIS7"/>
    <property type="match status" value="1"/>
</dbReference>
<comment type="caution">
    <text evidence="8">The sequence shown here is derived from an EMBL/GenBank/DDBJ whole genome shotgun (WGS) entry which is preliminary data.</text>
</comment>
<evidence type="ECO:0000313" key="8">
    <source>
        <dbReference type="EMBL" id="GMI13674.1"/>
    </source>
</evidence>
<evidence type="ECO:0000256" key="3">
    <source>
        <dbReference type="ARBA" id="ARBA00007481"/>
    </source>
</evidence>
<dbReference type="GO" id="GO:0000105">
    <property type="term" value="P:L-histidine biosynthetic process"/>
    <property type="evidence" value="ECO:0007669"/>
    <property type="project" value="UniProtKB-KW"/>
</dbReference>
<dbReference type="SUPFAM" id="SSF54211">
    <property type="entry name" value="Ribosomal protein S5 domain 2-like"/>
    <property type="match status" value="2"/>
</dbReference>
<comment type="similarity">
    <text evidence="3">Belongs to the imidazoleglycerol-phosphate dehydratase family.</text>
</comment>
<evidence type="ECO:0000256" key="2">
    <source>
        <dbReference type="ARBA" id="ARBA00005047"/>
    </source>
</evidence>
<evidence type="ECO:0000256" key="7">
    <source>
        <dbReference type="ARBA" id="ARBA00023239"/>
    </source>
</evidence>
<accession>A0A9W7FJJ5</accession>
<evidence type="ECO:0000256" key="6">
    <source>
        <dbReference type="ARBA" id="ARBA00023102"/>
    </source>
</evidence>
<evidence type="ECO:0000313" key="9">
    <source>
        <dbReference type="Proteomes" id="UP001165160"/>
    </source>
</evidence>
<keyword evidence="9" id="KW-1185">Reference proteome</keyword>